<comment type="caution">
    <text evidence="8">The sequence shown here is derived from an EMBL/GenBank/DDBJ whole genome shotgun (WGS) entry which is preliminary data.</text>
</comment>
<feature type="compositionally biased region" description="Basic residues" evidence="5">
    <location>
        <begin position="97"/>
        <end position="111"/>
    </location>
</feature>
<dbReference type="EMBL" id="JAEPRA010000001">
    <property type="protein sequence ID" value="KAG2189167.1"/>
    <property type="molecule type" value="Genomic_DNA"/>
</dbReference>
<comment type="subcellular location">
    <subcellularLocation>
        <location evidence="2">Mitochondrion</location>
    </subcellularLocation>
</comment>
<reference evidence="8" key="1">
    <citation type="submission" date="2020-12" db="EMBL/GenBank/DDBJ databases">
        <title>Metabolic potential, ecology and presence of endohyphal bacteria is reflected in genomic diversity of Mucoromycotina.</title>
        <authorList>
            <person name="Muszewska A."/>
            <person name="Okrasinska A."/>
            <person name="Steczkiewicz K."/>
            <person name="Drgas O."/>
            <person name="Orlowska M."/>
            <person name="Perlinska-Lenart U."/>
            <person name="Aleksandrzak-Piekarczyk T."/>
            <person name="Szatraj K."/>
            <person name="Zielenkiewicz U."/>
            <person name="Pilsyk S."/>
            <person name="Malc E."/>
            <person name="Mieczkowski P."/>
            <person name="Kruszewska J.S."/>
            <person name="Biernat P."/>
            <person name="Pawlowska J."/>
        </authorList>
    </citation>
    <scope>NUCLEOTIDE SEQUENCE</scope>
    <source>
        <strain evidence="8">WA0000051536</strain>
    </source>
</reference>
<dbReference type="SUPFAM" id="SSF52490">
    <property type="entry name" value="Tubulin nucleotide-binding domain-like"/>
    <property type="match status" value="1"/>
</dbReference>
<proteinExistence type="inferred from homology"/>
<evidence type="ECO:0000313" key="9">
    <source>
        <dbReference type="Proteomes" id="UP000612746"/>
    </source>
</evidence>
<dbReference type="InterPro" id="IPR029209">
    <property type="entry name" value="DML1/Misato_tubulin"/>
</dbReference>
<evidence type="ECO:0000259" key="7">
    <source>
        <dbReference type="Pfam" id="PF14881"/>
    </source>
</evidence>
<organism evidence="8 9">
    <name type="scientific">Umbelopsis vinacea</name>
    <dbReference type="NCBI Taxonomy" id="44442"/>
    <lineage>
        <taxon>Eukaryota</taxon>
        <taxon>Fungi</taxon>
        <taxon>Fungi incertae sedis</taxon>
        <taxon>Mucoromycota</taxon>
        <taxon>Mucoromycotina</taxon>
        <taxon>Umbelopsidomycetes</taxon>
        <taxon>Umbelopsidales</taxon>
        <taxon>Umbelopsidaceae</taxon>
        <taxon>Umbelopsis</taxon>
    </lineage>
</organism>
<evidence type="ECO:0000256" key="3">
    <source>
        <dbReference type="ARBA" id="ARBA00008507"/>
    </source>
</evidence>
<gene>
    <name evidence="8" type="ORF">INT44_004309</name>
</gene>
<comment type="similarity">
    <text evidence="3">Belongs to the misato family.</text>
</comment>
<evidence type="ECO:0000256" key="5">
    <source>
        <dbReference type="SAM" id="MobiDB-lite"/>
    </source>
</evidence>
<dbReference type="Pfam" id="PF10644">
    <property type="entry name" value="Misat_Tub_SegII"/>
    <property type="match status" value="1"/>
</dbReference>
<dbReference type="Proteomes" id="UP000612746">
    <property type="component" value="Unassembled WGS sequence"/>
</dbReference>
<name>A0A8H7QAQ2_9FUNG</name>
<evidence type="ECO:0000259" key="6">
    <source>
        <dbReference type="Pfam" id="PF10644"/>
    </source>
</evidence>
<dbReference type="CDD" id="cd06060">
    <property type="entry name" value="misato"/>
    <property type="match status" value="1"/>
</dbReference>
<dbReference type="InterPro" id="IPR036525">
    <property type="entry name" value="Tubulin/FtsZ_GTPase_sf"/>
</dbReference>
<sequence>MTPPTRSLPAANESNDLTSVKSELYIKKLKIAEMVLKYEDYRKKLEQASSNASSSGETVNIDTSELDSLKEEIAGAVKEMSSESHIRRMKQLLGRQRRKREWKRRHLKKLQQTRDNRRERRRKLHEEIDRWRVEWIEKEEESKKKTHERQKAEKQRKLEASIRNHERNNQLLVQKLLELRAIRRRKLKAQGHFFPEEGNEFFERIRQLNEQVPSSPSTDNEPIEQEVISVPVHKDDKWLHVPLDMNSYNYWCQGNRSLDALKRVRNQWDYYLSTNSSELGSKVPPTWVNPSPPSNWLGQVANFVGTHFWNAQNEYFEYGDQAAEPEFNHDILYRAGANQRGIETYTPRALIYDLKGGFGSLKKYNKLFEQESEPNNDSWGEKVEEYKSSQYPKNRFQQHLDKMDEGIEEPIEKELDLDDSVKVWSDFNSTYYHPNTFNQINSYQMGNSIQPFDTYNTGCQAYDENEKETDSFDETFRFFAEECDQLQGFQIMTSVHDGFGGFTCGLLENIRDEYPKASILTYGISNMHQSSTQRNLQRRNLNMTMSAASLSEYSSLYVPVQLPDSADLNRPWTRYLSYQSHLLYQTSAIVAAAIESASVPWRLKKRAVLMSEVIGAINWHGNHNIASLGTCFPLDTLQGKQYTSADRSLPIEAGRFSTIKNFTVDDAKKEDEMFGESTVLRGTPDIGSRTDKFIEETFERLSGADAPYKLRTVARTGVPLPLSFPNIITSNYDGYILSDEESLAPRKFVSSLSQLSVGTHMYSYFEKQQHSMKGLNYRLFGEYEEGDRGKSLEDFEQLKDWLIEKADNFRADE</sequence>
<dbReference type="Gene3D" id="3.40.50.1440">
    <property type="entry name" value="Tubulin/FtsZ, GTPase domain"/>
    <property type="match status" value="1"/>
</dbReference>
<dbReference type="PANTHER" id="PTHR13391:SF0">
    <property type="entry name" value="PROTEIN MISATO HOMOLOG 1"/>
    <property type="match status" value="1"/>
</dbReference>
<evidence type="ECO:0000256" key="4">
    <source>
        <dbReference type="ARBA" id="ARBA00023128"/>
    </source>
</evidence>
<keyword evidence="4" id="KW-0496">Mitochondrion</keyword>
<dbReference type="InterPro" id="IPR049942">
    <property type="entry name" value="DML1/Misato"/>
</dbReference>
<dbReference type="InterPro" id="IPR031974">
    <property type="entry name" value="PDCD7"/>
</dbReference>
<comment type="function">
    <text evidence="1">Involved in the partitioning of the mitochondrial organelle and mitochondrial DNA (mtDNA) inheritance.</text>
</comment>
<feature type="region of interest" description="Disordered" evidence="5">
    <location>
        <begin position="97"/>
        <end position="122"/>
    </location>
</feature>
<protein>
    <recommendedName>
        <fullName evidence="10">Tubulin nucleotide-binding domain-like protein</fullName>
    </recommendedName>
</protein>
<evidence type="ECO:0000313" key="8">
    <source>
        <dbReference type="EMBL" id="KAG2189167.1"/>
    </source>
</evidence>
<feature type="domain" description="Misato Segment II tubulin-like" evidence="6">
    <location>
        <begin position="297"/>
        <end position="402"/>
    </location>
</feature>
<dbReference type="OrthoDB" id="271881at2759"/>
<feature type="compositionally biased region" description="Basic and acidic residues" evidence="5">
    <location>
        <begin position="112"/>
        <end position="122"/>
    </location>
</feature>
<accession>A0A8H7QAQ2</accession>
<dbReference type="PANTHER" id="PTHR13391">
    <property type="entry name" value="MITOCHONDRIAL DISTRIBUTION REGULATOR MISATO"/>
    <property type="match status" value="1"/>
</dbReference>
<dbReference type="Pfam" id="PF14881">
    <property type="entry name" value="Tubulin_3"/>
    <property type="match status" value="1"/>
</dbReference>
<keyword evidence="9" id="KW-1185">Reference proteome</keyword>
<evidence type="ECO:0000256" key="1">
    <source>
        <dbReference type="ARBA" id="ARBA00003757"/>
    </source>
</evidence>
<dbReference type="InterPro" id="IPR019605">
    <property type="entry name" value="Misato_II_tubulin-like"/>
</dbReference>
<evidence type="ECO:0000256" key="2">
    <source>
        <dbReference type="ARBA" id="ARBA00004173"/>
    </source>
</evidence>
<dbReference type="AlphaFoldDB" id="A0A8H7QAQ2"/>
<dbReference type="GO" id="GO:0005739">
    <property type="term" value="C:mitochondrion"/>
    <property type="evidence" value="ECO:0007669"/>
    <property type="project" value="UniProtKB-SubCell"/>
</dbReference>
<dbReference type="GO" id="GO:0007005">
    <property type="term" value="P:mitochondrion organization"/>
    <property type="evidence" value="ECO:0007669"/>
    <property type="project" value="InterPro"/>
</dbReference>
<feature type="domain" description="DML1/Misato tubulin" evidence="7">
    <location>
        <begin position="419"/>
        <end position="603"/>
    </location>
</feature>
<dbReference type="Pfam" id="PF16021">
    <property type="entry name" value="PDCD7"/>
    <property type="match status" value="2"/>
</dbReference>
<evidence type="ECO:0008006" key="10">
    <source>
        <dbReference type="Google" id="ProtNLM"/>
    </source>
</evidence>